<dbReference type="InterPro" id="IPR001227">
    <property type="entry name" value="Ac_transferase_dom_sf"/>
</dbReference>
<evidence type="ECO:0008006" key="13">
    <source>
        <dbReference type="Google" id="ProtNLM"/>
    </source>
</evidence>
<evidence type="ECO:0000259" key="10">
    <source>
        <dbReference type="PROSITE" id="PS52019"/>
    </source>
</evidence>
<dbReference type="Gene3D" id="3.30.70.3290">
    <property type="match status" value="1"/>
</dbReference>
<feature type="domain" description="PKS/mFAS DH" evidence="10">
    <location>
        <begin position="1310"/>
        <end position="1620"/>
    </location>
</feature>
<dbReference type="SMART" id="SM00823">
    <property type="entry name" value="PKS_PP"/>
    <property type="match status" value="2"/>
</dbReference>
<feature type="compositionally biased region" description="Low complexity" evidence="7">
    <location>
        <begin position="1748"/>
        <end position="1761"/>
    </location>
</feature>
<dbReference type="PANTHER" id="PTHR43775">
    <property type="entry name" value="FATTY ACID SYNTHASE"/>
    <property type="match status" value="1"/>
</dbReference>
<dbReference type="EMBL" id="JBFTWV010000051">
    <property type="protein sequence ID" value="KAL2793927.1"/>
    <property type="molecule type" value="Genomic_DNA"/>
</dbReference>
<dbReference type="Pfam" id="PF00698">
    <property type="entry name" value="Acyl_transf_1"/>
    <property type="match status" value="1"/>
</dbReference>
<dbReference type="InterPro" id="IPR014030">
    <property type="entry name" value="Ketoacyl_synth_N"/>
</dbReference>
<dbReference type="InterPro" id="IPR016036">
    <property type="entry name" value="Malonyl_transacylase_ACP-bd"/>
</dbReference>
<dbReference type="InterPro" id="IPR020841">
    <property type="entry name" value="PKS_Beta-ketoAc_synthase_dom"/>
</dbReference>
<evidence type="ECO:0000256" key="1">
    <source>
        <dbReference type="ARBA" id="ARBA00005179"/>
    </source>
</evidence>
<evidence type="ECO:0000259" key="8">
    <source>
        <dbReference type="PROSITE" id="PS50075"/>
    </source>
</evidence>
<evidence type="ECO:0000313" key="12">
    <source>
        <dbReference type="Proteomes" id="UP001610563"/>
    </source>
</evidence>
<dbReference type="PANTHER" id="PTHR43775:SF21">
    <property type="entry name" value="NON-REDUCING POLYKETIDE SYNTHASE AUSA-RELATED"/>
    <property type="match status" value="1"/>
</dbReference>
<dbReference type="PROSITE" id="PS00606">
    <property type="entry name" value="KS3_1"/>
    <property type="match status" value="1"/>
</dbReference>
<dbReference type="SMART" id="SM00827">
    <property type="entry name" value="PKS_AT"/>
    <property type="match status" value="1"/>
</dbReference>
<dbReference type="Gene3D" id="3.40.366.10">
    <property type="entry name" value="Malonyl-Coenzyme A Acyl Carrier Protein, domain 2"/>
    <property type="match status" value="2"/>
</dbReference>
<evidence type="ECO:0000259" key="9">
    <source>
        <dbReference type="PROSITE" id="PS52004"/>
    </source>
</evidence>
<dbReference type="InterPro" id="IPR036736">
    <property type="entry name" value="ACP-like_sf"/>
</dbReference>
<dbReference type="SUPFAM" id="SSF55048">
    <property type="entry name" value="Probable ACP-binding domain of malonyl-CoA ACP transacylase"/>
    <property type="match status" value="1"/>
</dbReference>
<dbReference type="Gene3D" id="3.10.129.110">
    <property type="entry name" value="Polyketide synthase dehydratase"/>
    <property type="match status" value="1"/>
</dbReference>
<dbReference type="InterPro" id="IPR016035">
    <property type="entry name" value="Acyl_Trfase/lysoPLipase"/>
</dbReference>
<dbReference type="InterPro" id="IPR020806">
    <property type="entry name" value="PKS_PP-bd"/>
</dbReference>
<dbReference type="PROSITE" id="PS50075">
    <property type="entry name" value="CARRIER"/>
    <property type="match status" value="1"/>
</dbReference>
<dbReference type="InterPro" id="IPR014031">
    <property type="entry name" value="Ketoacyl_synth_C"/>
</dbReference>
<dbReference type="CDD" id="cd00833">
    <property type="entry name" value="PKS"/>
    <property type="match status" value="1"/>
</dbReference>
<feature type="region of interest" description="N-terminal hotdog fold" evidence="6">
    <location>
        <begin position="1310"/>
        <end position="1433"/>
    </location>
</feature>
<dbReference type="PROSITE" id="PS52004">
    <property type="entry name" value="KS3_2"/>
    <property type="match status" value="1"/>
</dbReference>
<name>A0ABR4G4H9_9EURO</name>
<dbReference type="Gene3D" id="3.40.47.10">
    <property type="match status" value="1"/>
</dbReference>
<feature type="region of interest" description="Disordered" evidence="7">
    <location>
        <begin position="1744"/>
        <end position="1793"/>
    </location>
</feature>
<keyword evidence="12" id="KW-1185">Reference proteome</keyword>
<feature type="compositionally biased region" description="Low complexity" evidence="7">
    <location>
        <begin position="1775"/>
        <end position="1793"/>
    </location>
</feature>
<evidence type="ECO:0000313" key="11">
    <source>
        <dbReference type="EMBL" id="KAL2793927.1"/>
    </source>
</evidence>
<organism evidence="11 12">
    <name type="scientific">Aspergillus keveii</name>
    <dbReference type="NCBI Taxonomy" id="714993"/>
    <lineage>
        <taxon>Eukaryota</taxon>
        <taxon>Fungi</taxon>
        <taxon>Dikarya</taxon>
        <taxon>Ascomycota</taxon>
        <taxon>Pezizomycotina</taxon>
        <taxon>Eurotiomycetes</taxon>
        <taxon>Eurotiomycetidae</taxon>
        <taxon>Eurotiales</taxon>
        <taxon>Aspergillaceae</taxon>
        <taxon>Aspergillus</taxon>
        <taxon>Aspergillus subgen. Nidulantes</taxon>
    </lineage>
</organism>
<dbReference type="PROSITE" id="PS52019">
    <property type="entry name" value="PKS_MFAS_DH"/>
    <property type="match status" value="1"/>
</dbReference>
<comment type="caution">
    <text evidence="6">Lacks conserved residue(s) required for the propagation of feature annotation.</text>
</comment>
<evidence type="ECO:0000256" key="6">
    <source>
        <dbReference type="PROSITE-ProRule" id="PRU01363"/>
    </source>
</evidence>
<keyword evidence="5" id="KW-0511">Multifunctional enzyme</keyword>
<evidence type="ECO:0000256" key="7">
    <source>
        <dbReference type="SAM" id="MobiDB-lite"/>
    </source>
</evidence>
<dbReference type="SUPFAM" id="SSF47336">
    <property type="entry name" value="ACP-like"/>
    <property type="match status" value="2"/>
</dbReference>
<dbReference type="Pfam" id="PF16073">
    <property type="entry name" value="SAT"/>
    <property type="match status" value="1"/>
</dbReference>
<comment type="caution">
    <text evidence="11">The sequence shown here is derived from an EMBL/GenBank/DDBJ whole genome shotgun (WGS) entry which is preliminary data.</text>
</comment>
<feature type="domain" description="Ketosynthase family 3 (KS3)" evidence="9">
    <location>
        <begin position="432"/>
        <end position="835"/>
    </location>
</feature>
<reference evidence="11 12" key="1">
    <citation type="submission" date="2024-07" db="EMBL/GenBank/DDBJ databases">
        <title>Section-level genome sequencing and comparative genomics of Aspergillus sections Usti and Cavernicolus.</title>
        <authorList>
            <consortium name="Lawrence Berkeley National Laboratory"/>
            <person name="Nybo J.L."/>
            <person name="Vesth T.C."/>
            <person name="Theobald S."/>
            <person name="Frisvad J.C."/>
            <person name="Larsen T.O."/>
            <person name="Kjaerboelling I."/>
            <person name="Rothschild-Mancinelli K."/>
            <person name="Lyhne E.K."/>
            <person name="Kogle M.E."/>
            <person name="Barry K."/>
            <person name="Clum A."/>
            <person name="Na H."/>
            <person name="Ledsgaard L."/>
            <person name="Lin J."/>
            <person name="Lipzen A."/>
            <person name="Kuo A."/>
            <person name="Riley R."/>
            <person name="Mondo S."/>
            <person name="Labutti K."/>
            <person name="Haridas S."/>
            <person name="Pangalinan J."/>
            <person name="Salamov A.A."/>
            <person name="Simmons B.A."/>
            <person name="Magnuson J.K."/>
            <person name="Chen J."/>
            <person name="Drula E."/>
            <person name="Henrissat B."/>
            <person name="Wiebenga A."/>
            <person name="Lubbers R.J."/>
            <person name="Gomes A.C."/>
            <person name="Makela M.R."/>
            <person name="Stajich J."/>
            <person name="Grigoriev I.V."/>
            <person name="Mortensen U.H."/>
            <person name="De Vries R.P."/>
            <person name="Baker S.E."/>
            <person name="Andersen M.R."/>
        </authorList>
    </citation>
    <scope>NUCLEOTIDE SEQUENCE [LARGE SCALE GENOMIC DNA]</scope>
    <source>
        <strain evidence="11 12">CBS 209.92</strain>
    </source>
</reference>
<dbReference type="SUPFAM" id="SSF53901">
    <property type="entry name" value="Thiolase-like"/>
    <property type="match status" value="1"/>
</dbReference>
<dbReference type="InterPro" id="IPR042104">
    <property type="entry name" value="PKS_dehydratase_sf"/>
</dbReference>
<dbReference type="Proteomes" id="UP001610563">
    <property type="component" value="Unassembled WGS sequence"/>
</dbReference>
<dbReference type="InterPro" id="IPR009081">
    <property type="entry name" value="PP-bd_ACP"/>
</dbReference>
<keyword evidence="3" id="KW-0597">Phosphoprotein</keyword>
<comment type="pathway">
    <text evidence="1">Secondary metabolite biosynthesis.</text>
</comment>
<dbReference type="InterPro" id="IPR014043">
    <property type="entry name" value="Acyl_transferase_dom"/>
</dbReference>
<evidence type="ECO:0000256" key="3">
    <source>
        <dbReference type="ARBA" id="ARBA00022553"/>
    </source>
</evidence>
<evidence type="ECO:0000256" key="2">
    <source>
        <dbReference type="ARBA" id="ARBA00022450"/>
    </source>
</evidence>
<evidence type="ECO:0000256" key="5">
    <source>
        <dbReference type="ARBA" id="ARBA00023268"/>
    </source>
</evidence>
<dbReference type="Pfam" id="PF00550">
    <property type="entry name" value="PP-binding"/>
    <property type="match status" value="2"/>
</dbReference>
<feature type="region of interest" description="C-terminal hotdog fold" evidence="6">
    <location>
        <begin position="1454"/>
        <end position="1620"/>
    </location>
</feature>
<accession>A0ABR4G4H9</accession>
<keyword evidence="2" id="KW-0596">Phosphopantetheine</keyword>
<dbReference type="InterPro" id="IPR049900">
    <property type="entry name" value="PKS_mFAS_DH"/>
</dbReference>
<dbReference type="SMART" id="SM00825">
    <property type="entry name" value="PKS_KS"/>
    <property type="match status" value="1"/>
</dbReference>
<dbReference type="Pfam" id="PF00109">
    <property type="entry name" value="ketoacyl-synt"/>
    <property type="match status" value="1"/>
</dbReference>
<proteinExistence type="predicted"/>
<protein>
    <recommendedName>
        <fullName evidence="13">Polyketide synthase</fullName>
    </recommendedName>
</protein>
<evidence type="ECO:0000256" key="4">
    <source>
        <dbReference type="ARBA" id="ARBA00022679"/>
    </source>
</evidence>
<feature type="domain" description="Carrier" evidence="8">
    <location>
        <begin position="1788"/>
        <end position="1864"/>
    </location>
</feature>
<sequence>MPSSIPRLIICGSQTIPPTSETLNQLASYLTRNHNTPELRPLVDAIKALPETWAKLKMAEPGLQALSDAPVLGLRDSLLAPSLSSSSPHPGVIRSNCNDIASGDGHGNSYSSLAVPATPPNVLLAPLTVIIHISQYSQYLNSLRLDHGLVGADAGADGHGYIREGFAAAASAHTPDTGTDIGTGTAAQFQGLCIGTLSATAMQSSTTRAELGQNAAAAVRLAMCIGAYIDAERGLVMSGFNSDSNSDMVCFIARWGFESGRENLEAVLSQYPEAYISVELDKNSVTITAPERDARLLQTELHSHGLTVADIPVRGRYHSSKNEPLVQSLLKLCSADSASSFWVPWGIKKLECCLRSILNEQVGWFSEMSKVVSSLSRMSGNPMTVLELGLVSCFPPSLSVLPQLRMLRGSLSLPASHAQDRDQDLDPYKYPESSVAIIGAACRYPGADSLDQLWTLISTGQVMFSEVPTGRFKEPVAGNFISDAEQFDYGFFGISPREATYMDPQQRIALQVAYQAVQSSGYFASPDPELDVGCYVGVGSSDYEHIVNSHPPTAYSFTGTSRAFISGRISHFFKWTGPSLALDTACSSSATAIHQACNGLAMGDCAVALAGGVHIMASLPADRNIAAAGMTNSTGPCRPFDADAAGYSRGEGCGFLVLKPLSAALADGDDILGVIVGTAMNQSDGSSSITVPVSRSQSDVYRRALARAAMSAADISYVEAHGTGTPRGDPVEYQSIREVFGGKEKVHIGSLKANIGHTEGASGVAGVLRVLMMLRHGQIPAQANFARLYPEIPVQEHEDRLIIPGRLRNWDRKFRAACVNNYGAAGSNTAIIICQPPCDVPIVQGKLTSPIEPSRYPFLISGQSPVSLKRYCAALAQYVEVNSLSLAGVASLVARQQNRSLRHRIVFSAASMPELQDHLRRHAQTDDRVLSSPSTQAKPIILVFGGQTGARLHFSKAVYDTCYFVRQHVDKCHAIIQRMGLPGLFPDVFSQSPIDDVVMLHCCLFSIQYACAAAWLDAGLAVHRVIGHSFGQLTAMCISGIITLEDALRLVVGRARLIRDFWGDEKGCMLSVAIDRECAEALARSEPGVEIACYNGPCNHVLVGSQSAIANVERRALSSSLRIRRLETTHGFHSHLIEPIMPRFLDLVKTVAFKSPVIPIETCSETSTWNAFTAQLAAEHSRSPVYFCNAVQRIERDLGPCIWLEAGTASGAVMLVKQSLVSDATTLCGLHLGSSNGRNPLDSVVNATLELWTQGISAQCWVYHRRSPTNSRRLVHVDLPGYQFETSTHWLSCVEQEVKGEGSSLSREQCDLLSLAHLSHRGPGVCSFELNQGSQSLTHILAGRKVLGGSLWPLALYMEVTAQATALLTPSIPLASQLIRVFGLRIKAPLGAGPVDGLRLRLEQSDMRAWEFSLESDATEHASGTVILDDQRTSTARMINYKDANYHSLERATAPSIMSASGMIAYKLLEKVAEYEPAHRALEYIRMNSHAAMARLHLPEAAEAVRYAADRTRCNPILIDQFLAVAEIHALSTEECKRSEVFACSGVDEAMISASFAEEVAAAGGAARSWSLYVRQSSKQGREIVYNIFASDAGDHDNEPRLALALLGVKFLRTSTHALEQIVARANRDLVAASPERLGGNLEMQEEEADTVTIWPIMVSLLHELTGGPPARISPQTVLADLGMDSLSIMELKARIGAIFNVHIPGIIKPDQTVETICNKIAVAQSANHTLAIAPSRVSLSPFPLTPSGSASSSRSRSGSAPLESDTETQSTDVTLSTSTSPSASTSTSSSTTLTNIAKTVSAHLRTREKLHPMSQLASLGLDSLATLELQSDLQKSFGLSVSLMQLDESATIGDLHAMLVSGTGE</sequence>
<dbReference type="InterPro" id="IPR032088">
    <property type="entry name" value="SAT"/>
</dbReference>
<dbReference type="InterPro" id="IPR050091">
    <property type="entry name" value="PKS_NRPS_Biosynth_Enz"/>
</dbReference>
<dbReference type="InterPro" id="IPR016039">
    <property type="entry name" value="Thiolase-like"/>
</dbReference>
<dbReference type="InterPro" id="IPR018201">
    <property type="entry name" value="Ketoacyl_synth_AS"/>
</dbReference>
<dbReference type="Pfam" id="PF02801">
    <property type="entry name" value="Ketoacyl-synt_C"/>
    <property type="match status" value="1"/>
</dbReference>
<keyword evidence="4" id="KW-0808">Transferase</keyword>
<gene>
    <name evidence="11" type="ORF">BJX66DRAFT_351474</name>
</gene>
<dbReference type="SUPFAM" id="SSF52151">
    <property type="entry name" value="FabD/lysophospholipase-like"/>
    <property type="match status" value="1"/>
</dbReference>
<dbReference type="Gene3D" id="1.10.1200.10">
    <property type="entry name" value="ACP-like"/>
    <property type="match status" value="2"/>
</dbReference>